<keyword evidence="4" id="KW-0503">Monooxygenase</keyword>
<protein>
    <submittedName>
        <fullName evidence="7">Luciferase</fullName>
    </submittedName>
</protein>
<accession>A0ABQ3HGC5</accession>
<dbReference type="InterPro" id="IPR011251">
    <property type="entry name" value="Luciferase-like_dom"/>
</dbReference>
<keyword evidence="8" id="KW-1185">Reference proteome</keyword>
<feature type="domain" description="Luciferase-like" evidence="6">
    <location>
        <begin position="47"/>
        <end position="293"/>
    </location>
</feature>
<gene>
    <name evidence="7" type="ORF">GCM10011376_12720</name>
</gene>
<evidence type="ECO:0000256" key="3">
    <source>
        <dbReference type="ARBA" id="ARBA00023002"/>
    </source>
</evidence>
<dbReference type="PANTHER" id="PTHR42847:SF4">
    <property type="entry name" value="ALKANESULFONATE MONOOXYGENASE-RELATED"/>
    <property type="match status" value="1"/>
</dbReference>
<evidence type="ECO:0000259" key="6">
    <source>
        <dbReference type="Pfam" id="PF00296"/>
    </source>
</evidence>
<dbReference type="Pfam" id="PF00296">
    <property type="entry name" value="Bac_luciferase"/>
    <property type="match status" value="1"/>
</dbReference>
<dbReference type="InterPro" id="IPR036661">
    <property type="entry name" value="Luciferase-like_sf"/>
</dbReference>
<dbReference type="InterPro" id="IPR050172">
    <property type="entry name" value="SsuD_RutA_monooxygenase"/>
</dbReference>
<evidence type="ECO:0000313" key="8">
    <source>
        <dbReference type="Proteomes" id="UP000597341"/>
    </source>
</evidence>
<sequence length="360" mass="40749">MSGAALAGGHPRLWDTSQRAEPGQIPPEENREMKLALYLPTFRNHVTVQELADLTDLAEELDFDSVWTLDRLVVPEASDRGELQYSFGMMKEFPTQLPVESRGKWFQGWPILPWLAARTEKLRIGMSITNTPFRSPALFAAECATIDHLSNGRLNVGIGSGWMPEEFAAASVADRFARRHSHVRETIEIAQGIWTNEIFEYHGEHADFEPCGFGHKPVQKPHPPIYFSGLRDPKRSANRVAKYGLHGWIGIQDTPREFTEWRTAIARELEELGKSIDDLDMCSMIWFTITDEDVDQTDNGKVSNILVGSERQLVDMLKTYQEAGMTMPLLWPPFADVPVSKTLDDLKRLKNDIMPKVEAS</sequence>
<organism evidence="7 8">
    <name type="scientific">Nocardioides flavus</name>
    <name type="common">ex Wang et al. 2016</name>
    <dbReference type="NCBI Taxonomy" id="2058780"/>
    <lineage>
        <taxon>Bacteria</taxon>
        <taxon>Bacillati</taxon>
        <taxon>Actinomycetota</taxon>
        <taxon>Actinomycetes</taxon>
        <taxon>Propionibacteriales</taxon>
        <taxon>Nocardioidaceae</taxon>
        <taxon>Nocardioides</taxon>
    </lineage>
</organism>
<keyword evidence="2" id="KW-0288">FMN</keyword>
<reference evidence="8" key="1">
    <citation type="journal article" date="2019" name="Int. J. Syst. Evol. Microbiol.">
        <title>The Global Catalogue of Microorganisms (GCM) 10K type strain sequencing project: providing services to taxonomists for standard genome sequencing and annotation.</title>
        <authorList>
            <consortium name="The Broad Institute Genomics Platform"/>
            <consortium name="The Broad Institute Genome Sequencing Center for Infectious Disease"/>
            <person name="Wu L."/>
            <person name="Ma J."/>
        </authorList>
    </citation>
    <scope>NUCLEOTIDE SEQUENCE [LARGE SCALE GENOMIC DNA]</scope>
    <source>
        <strain evidence="8">CGMCC 1.12791</strain>
    </source>
</reference>
<keyword evidence="1" id="KW-0285">Flavoprotein</keyword>
<dbReference type="PANTHER" id="PTHR42847">
    <property type="entry name" value="ALKANESULFONATE MONOOXYGENASE"/>
    <property type="match status" value="1"/>
</dbReference>
<dbReference type="Gene3D" id="3.20.20.30">
    <property type="entry name" value="Luciferase-like domain"/>
    <property type="match status" value="1"/>
</dbReference>
<name>A0ABQ3HGC5_9ACTN</name>
<evidence type="ECO:0000256" key="5">
    <source>
        <dbReference type="SAM" id="MobiDB-lite"/>
    </source>
</evidence>
<evidence type="ECO:0000313" key="7">
    <source>
        <dbReference type="EMBL" id="GHE16662.1"/>
    </source>
</evidence>
<evidence type="ECO:0000256" key="4">
    <source>
        <dbReference type="ARBA" id="ARBA00023033"/>
    </source>
</evidence>
<dbReference type="SUPFAM" id="SSF51679">
    <property type="entry name" value="Bacterial luciferase-like"/>
    <property type="match status" value="1"/>
</dbReference>
<proteinExistence type="predicted"/>
<keyword evidence="3" id="KW-0560">Oxidoreductase</keyword>
<dbReference type="EMBL" id="BNAD01000002">
    <property type="protein sequence ID" value="GHE16662.1"/>
    <property type="molecule type" value="Genomic_DNA"/>
</dbReference>
<evidence type="ECO:0000256" key="1">
    <source>
        <dbReference type="ARBA" id="ARBA00022630"/>
    </source>
</evidence>
<dbReference type="Proteomes" id="UP000597341">
    <property type="component" value="Unassembled WGS sequence"/>
</dbReference>
<comment type="caution">
    <text evidence="7">The sequence shown here is derived from an EMBL/GenBank/DDBJ whole genome shotgun (WGS) entry which is preliminary data.</text>
</comment>
<evidence type="ECO:0000256" key="2">
    <source>
        <dbReference type="ARBA" id="ARBA00022643"/>
    </source>
</evidence>
<feature type="region of interest" description="Disordered" evidence="5">
    <location>
        <begin position="1"/>
        <end position="26"/>
    </location>
</feature>